<gene>
    <name evidence="1" type="ORF">GCM10007363_01380</name>
</gene>
<evidence type="ECO:0000313" key="2">
    <source>
        <dbReference type="Proteomes" id="UP000655550"/>
    </source>
</evidence>
<evidence type="ECO:0000313" key="1">
    <source>
        <dbReference type="EMBL" id="GGH88508.1"/>
    </source>
</evidence>
<dbReference type="EMBL" id="BMDE01000001">
    <property type="protein sequence ID" value="GGH88508.1"/>
    <property type="molecule type" value="Genomic_DNA"/>
</dbReference>
<name>A0ABQ2ACM4_9PSED</name>
<keyword evidence="2" id="KW-1185">Reference proteome</keyword>
<reference evidence="2" key="1">
    <citation type="journal article" date="2019" name="Int. J. Syst. Evol. Microbiol.">
        <title>The Global Catalogue of Microorganisms (GCM) 10K type strain sequencing project: providing services to taxonomists for standard genome sequencing and annotation.</title>
        <authorList>
            <consortium name="The Broad Institute Genomics Platform"/>
            <consortium name="The Broad Institute Genome Sequencing Center for Infectious Disease"/>
            <person name="Wu L."/>
            <person name="Ma J."/>
        </authorList>
    </citation>
    <scope>NUCLEOTIDE SEQUENCE [LARGE SCALE GENOMIC DNA]</scope>
    <source>
        <strain evidence="2">CCM 8778</strain>
    </source>
</reference>
<dbReference type="Proteomes" id="UP000655550">
    <property type="component" value="Unassembled WGS sequence"/>
</dbReference>
<protein>
    <recommendedName>
        <fullName evidence="3">CdiI immunity protein domain-containing protein</fullName>
    </recommendedName>
</protein>
<proteinExistence type="predicted"/>
<organism evidence="1 2">
    <name type="scientific">Pseudomonas fluvialis</name>
    <dbReference type="NCBI Taxonomy" id="1793966"/>
    <lineage>
        <taxon>Bacteria</taxon>
        <taxon>Pseudomonadati</taxon>
        <taxon>Pseudomonadota</taxon>
        <taxon>Gammaproteobacteria</taxon>
        <taxon>Pseudomonadales</taxon>
        <taxon>Pseudomonadaceae</taxon>
        <taxon>Pseudomonas</taxon>
    </lineage>
</organism>
<accession>A0ABQ2ACM4</accession>
<evidence type="ECO:0008006" key="3">
    <source>
        <dbReference type="Google" id="ProtNLM"/>
    </source>
</evidence>
<sequence length="124" mass="14139">MATMTIEDKSKFIDEVLGFYFGEPFLDGAKLFSSPESEVDSWYKFALVFDQVRKSANIPEKYYEALQLLVEDAISEYVASSFIGEDPDKEEELGVGYDGYHIPPDFAKNYQSKIWDAVCEIFSS</sequence>
<comment type="caution">
    <text evidence="1">The sequence shown here is derived from an EMBL/GenBank/DDBJ whole genome shotgun (WGS) entry which is preliminary data.</text>
</comment>